<proteinExistence type="predicted"/>
<dbReference type="SUPFAM" id="SSF51735">
    <property type="entry name" value="NAD(P)-binding Rossmann-fold domains"/>
    <property type="match status" value="1"/>
</dbReference>
<sequence>MASQRIMVIGGTGQVGRPLVRRLRATGADVVVAARHPGAGGVALDLADTVSLAKAARGFDAAYLTTPLGPQETRIGLGAVDALVAAGVGKIVYLAAHQLDAMAAIPHFATKIPIRDAICATASGVVLAPNFFFQNDLLVRDAIVRGGVYPLPVGFAGVWSIDVEDIAVAAARALTQSRWDGQVVPLCGPDRLTGNDLAANWAQALGRPVAYGGDAIAPFIDAMKAKVPGFEAWFAHDFERMMQVTQMLGCPASDADCAATRSIVGRAPRSHTAFAREAVQNAAHSATGD</sequence>
<dbReference type="InterPro" id="IPR036291">
    <property type="entry name" value="NAD(P)-bd_dom_sf"/>
</dbReference>
<dbReference type="AlphaFoldDB" id="A0A437J9U9"/>
<accession>A0A437J9U9</accession>
<dbReference type="Pfam" id="PF05368">
    <property type="entry name" value="NmrA"/>
    <property type="match status" value="1"/>
</dbReference>
<dbReference type="RefSeq" id="WP_127690452.1">
    <property type="nucleotide sequence ID" value="NZ_RZUL01000002.1"/>
</dbReference>
<evidence type="ECO:0000313" key="2">
    <source>
        <dbReference type="EMBL" id="RVT42278.1"/>
    </source>
</evidence>
<name>A0A437J9U9_9SPHN</name>
<comment type="caution">
    <text evidence="2">The sequence shown here is derived from an EMBL/GenBank/DDBJ whole genome shotgun (WGS) entry which is preliminary data.</text>
</comment>
<dbReference type="OrthoDB" id="9771302at2"/>
<keyword evidence="3" id="KW-1185">Reference proteome</keyword>
<protein>
    <submittedName>
        <fullName evidence="2">NAD-dependent epimerase/dehydratase family protein</fullName>
    </submittedName>
</protein>
<reference evidence="2 3" key="1">
    <citation type="submission" date="2019-01" db="EMBL/GenBank/DDBJ databases">
        <authorList>
            <person name="Chen W.-M."/>
        </authorList>
    </citation>
    <scope>NUCLEOTIDE SEQUENCE [LARGE SCALE GENOMIC DNA]</scope>
    <source>
        <strain evidence="2 3">TLA-22</strain>
    </source>
</reference>
<dbReference type="EMBL" id="RZUL01000002">
    <property type="protein sequence ID" value="RVT42278.1"/>
    <property type="molecule type" value="Genomic_DNA"/>
</dbReference>
<gene>
    <name evidence="2" type="ORF">ENE74_08735</name>
</gene>
<organism evidence="2 3">
    <name type="scientific">Sphingobium algorifonticola</name>
    <dbReference type="NCBI Taxonomy" id="2008318"/>
    <lineage>
        <taxon>Bacteria</taxon>
        <taxon>Pseudomonadati</taxon>
        <taxon>Pseudomonadota</taxon>
        <taxon>Alphaproteobacteria</taxon>
        <taxon>Sphingomonadales</taxon>
        <taxon>Sphingomonadaceae</taxon>
        <taxon>Sphingobium</taxon>
    </lineage>
</organism>
<dbReference type="PANTHER" id="PTHR43162">
    <property type="match status" value="1"/>
</dbReference>
<dbReference type="InterPro" id="IPR008030">
    <property type="entry name" value="NmrA-like"/>
</dbReference>
<dbReference type="InterPro" id="IPR051604">
    <property type="entry name" value="Ergot_Alk_Oxidoreductase"/>
</dbReference>
<dbReference type="Gene3D" id="3.40.50.720">
    <property type="entry name" value="NAD(P)-binding Rossmann-like Domain"/>
    <property type="match status" value="1"/>
</dbReference>
<dbReference type="Gene3D" id="3.90.25.10">
    <property type="entry name" value="UDP-galactose 4-epimerase, domain 1"/>
    <property type="match status" value="1"/>
</dbReference>
<dbReference type="Proteomes" id="UP000282977">
    <property type="component" value="Unassembled WGS sequence"/>
</dbReference>
<evidence type="ECO:0000313" key="3">
    <source>
        <dbReference type="Proteomes" id="UP000282977"/>
    </source>
</evidence>
<evidence type="ECO:0000259" key="1">
    <source>
        <dbReference type="Pfam" id="PF05368"/>
    </source>
</evidence>
<feature type="domain" description="NmrA-like" evidence="1">
    <location>
        <begin position="3"/>
        <end position="211"/>
    </location>
</feature>
<dbReference type="PANTHER" id="PTHR43162:SF1">
    <property type="entry name" value="PRESTALK A DIFFERENTIATION PROTEIN A"/>
    <property type="match status" value="1"/>
</dbReference>